<dbReference type="RefSeq" id="WP_070123555.1">
    <property type="nucleotide sequence ID" value="NZ_MDHN01000005.1"/>
</dbReference>
<dbReference type="PANTHER" id="PTHR30514">
    <property type="entry name" value="GLUCOKINASE"/>
    <property type="match status" value="1"/>
</dbReference>
<dbReference type="Pfam" id="PF01380">
    <property type="entry name" value="SIS"/>
    <property type="match status" value="1"/>
</dbReference>
<keyword evidence="1" id="KW-0805">Transcription regulation</keyword>
<evidence type="ECO:0008006" key="8">
    <source>
        <dbReference type="Google" id="ProtNLM"/>
    </source>
</evidence>
<feature type="domain" description="SIS" evidence="5">
    <location>
        <begin position="143"/>
        <end position="288"/>
    </location>
</feature>
<keyword evidence="7" id="KW-1185">Reference proteome</keyword>
<keyword evidence="2" id="KW-0238">DNA-binding</keyword>
<dbReference type="PANTHER" id="PTHR30514:SF20">
    <property type="entry name" value="TRANSCRIPTIONAL REGULATOR"/>
    <property type="match status" value="1"/>
</dbReference>
<dbReference type="SUPFAM" id="SSF46689">
    <property type="entry name" value="Homeodomain-like"/>
    <property type="match status" value="1"/>
</dbReference>
<dbReference type="GO" id="GO:1901135">
    <property type="term" value="P:carbohydrate derivative metabolic process"/>
    <property type="evidence" value="ECO:0007669"/>
    <property type="project" value="InterPro"/>
</dbReference>
<evidence type="ECO:0000256" key="2">
    <source>
        <dbReference type="ARBA" id="ARBA00023125"/>
    </source>
</evidence>
<proteinExistence type="predicted"/>
<evidence type="ECO:0000256" key="1">
    <source>
        <dbReference type="ARBA" id="ARBA00023015"/>
    </source>
</evidence>
<evidence type="ECO:0000313" key="7">
    <source>
        <dbReference type="Proteomes" id="UP000175691"/>
    </source>
</evidence>
<dbReference type="InterPro" id="IPR046348">
    <property type="entry name" value="SIS_dom_sf"/>
</dbReference>
<sequence length="291" mass="32565">MNNQKDKDVDTEKSLNWGELQELIKSRYPQMSKRLKQVAKFVLENPDAVAFETIAVISERINVPPSTLIRFASALDFSGFNEIKQVIKEVKLENTSNYSNRIQLVRSQQSWESDELLPRFAKANRDALRHLEDTVTRDEIKQAVELMRKARHIFLLGNGRAHTVATYLHYALNHIDKKIFMISGTGGMFQEQMSNVERGDLLLAISFSPYSSNTCELAAQAANRGVTVLSITDSPISPLANTSQQSFIVQEARVDAFRSLSASLLLSQVLAIGLADSRSDEGYQSNGTLPE</sequence>
<reference evidence="6 7" key="1">
    <citation type="submission" date="2016-08" db="EMBL/GenBank/DDBJ databases">
        <authorList>
            <person name="Seilhamer J.J."/>
        </authorList>
    </citation>
    <scope>NUCLEOTIDE SEQUENCE [LARGE SCALE GENOMIC DNA]</scope>
    <source>
        <strain evidence="6 7">KCTC 42603</strain>
    </source>
</reference>
<accession>A0A1E7ZFM9</accession>
<dbReference type="InterPro" id="IPR000281">
    <property type="entry name" value="HTH_RpiR"/>
</dbReference>
<organism evidence="6 7">
    <name type="scientific">Alteromonas confluentis</name>
    <dbReference type="NCBI Taxonomy" id="1656094"/>
    <lineage>
        <taxon>Bacteria</taxon>
        <taxon>Pseudomonadati</taxon>
        <taxon>Pseudomonadota</taxon>
        <taxon>Gammaproteobacteria</taxon>
        <taxon>Alteromonadales</taxon>
        <taxon>Alteromonadaceae</taxon>
        <taxon>Alteromonas/Salinimonas group</taxon>
        <taxon>Alteromonas</taxon>
    </lineage>
</organism>
<dbReference type="Gene3D" id="1.10.10.10">
    <property type="entry name" value="Winged helix-like DNA-binding domain superfamily/Winged helix DNA-binding domain"/>
    <property type="match status" value="1"/>
</dbReference>
<evidence type="ECO:0000259" key="4">
    <source>
        <dbReference type="PROSITE" id="PS51071"/>
    </source>
</evidence>
<dbReference type="InterPro" id="IPR035472">
    <property type="entry name" value="RpiR-like_SIS"/>
</dbReference>
<name>A0A1E7ZFM9_9ALTE</name>
<dbReference type="InterPro" id="IPR009057">
    <property type="entry name" value="Homeodomain-like_sf"/>
</dbReference>
<dbReference type="GO" id="GO:0097367">
    <property type="term" value="F:carbohydrate derivative binding"/>
    <property type="evidence" value="ECO:0007669"/>
    <property type="project" value="InterPro"/>
</dbReference>
<dbReference type="GO" id="GO:0003700">
    <property type="term" value="F:DNA-binding transcription factor activity"/>
    <property type="evidence" value="ECO:0007669"/>
    <property type="project" value="InterPro"/>
</dbReference>
<dbReference type="OrthoDB" id="9814005at2"/>
<dbReference type="STRING" id="1656094.BFC18_03475"/>
<protein>
    <recommendedName>
        <fullName evidence="8">Fe-S cluster assembly protein HesB</fullName>
    </recommendedName>
</protein>
<keyword evidence="3" id="KW-0804">Transcription</keyword>
<dbReference type="InterPro" id="IPR047640">
    <property type="entry name" value="RpiR-like"/>
</dbReference>
<dbReference type="Gene3D" id="3.40.50.10490">
    <property type="entry name" value="Glucose-6-phosphate isomerase like protein, domain 1"/>
    <property type="match status" value="1"/>
</dbReference>
<dbReference type="CDD" id="cd05013">
    <property type="entry name" value="SIS_RpiR"/>
    <property type="match status" value="1"/>
</dbReference>
<gene>
    <name evidence="6" type="ORF">BFC18_03475</name>
</gene>
<feature type="domain" description="HTH rpiR-type" evidence="4">
    <location>
        <begin position="18"/>
        <end position="94"/>
    </location>
</feature>
<dbReference type="Pfam" id="PF01418">
    <property type="entry name" value="HTH_6"/>
    <property type="match status" value="1"/>
</dbReference>
<dbReference type="PROSITE" id="PS51464">
    <property type="entry name" value="SIS"/>
    <property type="match status" value="1"/>
</dbReference>
<dbReference type="InterPro" id="IPR036388">
    <property type="entry name" value="WH-like_DNA-bd_sf"/>
</dbReference>
<dbReference type="SUPFAM" id="SSF53697">
    <property type="entry name" value="SIS domain"/>
    <property type="match status" value="1"/>
</dbReference>
<dbReference type="PROSITE" id="PS51071">
    <property type="entry name" value="HTH_RPIR"/>
    <property type="match status" value="1"/>
</dbReference>
<evidence type="ECO:0000256" key="3">
    <source>
        <dbReference type="ARBA" id="ARBA00023163"/>
    </source>
</evidence>
<dbReference type="AlphaFoldDB" id="A0A1E7ZFM9"/>
<dbReference type="EMBL" id="MDHN01000005">
    <property type="protein sequence ID" value="OFC72328.1"/>
    <property type="molecule type" value="Genomic_DNA"/>
</dbReference>
<evidence type="ECO:0000259" key="5">
    <source>
        <dbReference type="PROSITE" id="PS51464"/>
    </source>
</evidence>
<dbReference type="InterPro" id="IPR001347">
    <property type="entry name" value="SIS_dom"/>
</dbReference>
<comment type="caution">
    <text evidence="6">The sequence shown here is derived from an EMBL/GenBank/DDBJ whole genome shotgun (WGS) entry which is preliminary data.</text>
</comment>
<evidence type="ECO:0000313" key="6">
    <source>
        <dbReference type="EMBL" id="OFC72328.1"/>
    </source>
</evidence>
<dbReference type="GO" id="GO:0003677">
    <property type="term" value="F:DNA binding"/>
    <property type="evidence" value="ECO:0007669"/>
    <property type="project" value="UniProtKB-KW"/>
</dbReference>
<dbReference type="Proteomes" id="UP000175691">
    <property type="component" value="Unassembled WGS sequence"/>
</dbReference>